<organism evidence="1">
    <name type="scientific">Octopus bimaculoides</name>
    <name type="common">California two-spotted octopus</name>
    <dbReference type="NCBI Taxonomy" id="37653"/>
    <lineage>
        <taxon>Eukaryota</taxon>
        <taxon>Metazoa</taxon>
        <taxon>Spiralia</taxon>
        <taxon>Lophotrochozoa</taxon>
        <taxon>Mollusca</taxon>
        <taxon>Cephalopoda</taxon>
        <taxon>Coleoidea</taxon>
        <taxon>Octopodiformes</taxon>
        <taxon>Octopoda</taxon>
        <taxon>Incirrata</taxon>
        <taxon>Octopodidae</taxon>
        <taxon>Octopus</taxon>
    </lineage>
</organism>
<protein>
    <submittedName>
        <fullName evidence="1">Uncharacterized protein</fullName>
    </submittedName>
</protein>
<reference evidence="1" key="1">
    <citation type="submission" date="2015-07" db="EMBL/GenBank/DDBJ databases">
        <title>MeaNS - Measles Nucleotide Surveillance Program.</title>
        <authorList>
            <person name="Tran T."/>
            <person name="Druce J."/>
        </authorList>
    </citation>
    <scope>NUCLEOTIDE SEQUENCE</scope>
    <source>
        <strain evidence="1">UCB-OBI-ISO-001</strain>
        <tissue evidence="1">Gonad</tissue>
    </source>
</reference>
<dbReference type="AlphaFoldDB" id="A0A0L8H5S1"/>
<gene>
    <name evidence="1" type="ORF">OCBIM_22022098mg</name>
</gene>
<proteinExistence type="predicted"/>
<name>A0A0L8H5S1_OCTBM</name>
<dbReference type="EMBL" id="KQ419162">
    <property type="protein sequence ID" value="KOF84439.1"/>
    <property type="molecule type" value="Genomic_DNA"/>
</dbReference>
<sequence>MKGCFRVFERTGCGFSSFGLRICIDDAKNNIDTFYQLQSNCLVLTQPLSRFLVILI</sequence>
<accession>A0A0L8H5S1</accession>
<evidence type="ECO:0000313" key="1">
    <source>
        <dbReference type="EMBL" id="KOF84439.1"/>
    </source>
</evidence>